<accession>A0A9Y2IA62</accession>
<dbReference type="AlphaFoldDB" id="A0A9Y2IA62"/>
<name>A0A9Y2IA62_9PSEU</name>
<dbReference type="EMBL" id="CP127294">
    <property type="protein sequence ID" value="WIX76640.1"/>
    <property type="molecule type" value="Genomic_DNA"/>
</dbReference>
<dbReference type="RefSeq" id="WP_285967388.1">
    <property type="nucleotide sequence ID" value="NZ_CP127294.1"/>
</dbReference>
<protein>
    <submittedName>
        <fullName evidence="1">Uncharacterized protein</fullName>
    </submittedName>
</protein>
<dbReference type="KEGG" id="acab:QRX50_35025"/>
<evidence type="ECO:0000313" key="2">
    <source>
        <dbReference type="Proteomes" id="UP001236014"/>
    </source>
</evidence>
<organism evidence="1 2">
    <name type="scientific">Amycolatopsis carbonis</name>
    <dbReference type="NCBI Taxonomy" id="715471"/>
    <lineage>
        <taxon>Bacteria</taxon>
        <taxon>Bacillati</taxon>
        <taxon>Actinomycetota</taxon>
        <taxon>Actinomycetes</taxon>
        <taxon>Pseudonocardiales</taxon>
        <taxon>Pseudonocardiaceae</taxon>
        <taxon>Amycolatopsis</taxon>
    </lineage>
</organism>
<gene>
    <name evidence="1" type="ORF">QRX50_35025</name>
</gene>
<keyword evidence="2" id="KW-1185">Reference proteome</keyword>
<evidence type="ECO:0000313" key="1">
    <source>
        <dbReference type="EMBL" id="WIX76640.1"/>
    </source>
</evidence>
<reference evidence="1 2" key="1">
    <citation type="submission" date="2023-06" db="EMBL/GenBank/DDBJ databases">
        <authorList>
            <person name="Oyuntsetseg B."/>
            <person name="Kim S.B."/>
        </authorList>
    </citation>
    <scope>NUCLEOTIDE SEQUENCE [LARGE SCALE GENOMIC DNA]</scope>
    <source>
        <strain evidence="1 2">2-15</strain>
    </source>
</reference>
<sequence>MADQVQQRPGESNAQWLNRLEALLVVHMDRVTGMGSAADEEEERIRATIAALKRGEAPTNP</sequence>
<proteinExistence type="predicted"/>
<dbReference type="Proteomes" id="UP001236014">
    <property type="component" value="Chromosome"/>
</dbReference>